<dbReference type="GO" id="GO:0005774">
    <property type="term" value="C:vacuolar membrane"/>
    <property type="evidence" value="ECO:0007669"/>
    <property type="project" value="TreeGrafter"/>
</dbReference>
<dbReference type="InterPro" id="IPR013057">
    <property type="entry name" value="AA_transpt_TM"/>
</dbReference>
<reference evidence="8 9" key="1">
    <citation type="submission" date="2024-03" db="EMBL/GenBank/DDBJ databases">
        <title>Adaptation during the transition from Ophiocordyceps entomopathogen to insect associate is accompanied by gene loss and intensified selection.</title>
        <authorList>
            <person name="Ward C.M."/>
            <person name="Onetto C.A."/>
            <person name="Borneman A.R."/>
        </authorList>
    </citation>
    <scope>NUCLEOTIDE SEQUENCE [LARGE SCALE GENOMIC DNA]</scope>
    <source>
        <strain evidence="8">AWRI1</strain>
        <tissue evidence="8">Single Adult Female</tissue>
    </source>
</reference>
<feature type="compositionally biased region" description="Polar residues" evidence="5">
    <location>
        <begin position="26"/>
        <end position="36"/>
    </location>
</feature>
<protein>
    <recommendedName>
        <fullName evidence="7">Amino acid transporter transmembrane domain-containing protein</fullName>
    </recommendedName>
</protein>
<proteinExistence type="predicted"/>
<dbReference type="PANTHER" id="PTHR22950:SF349">
    <property type="entry name" value="AMINO ACID TRANSPORTER TRANSMEMBRANE DOMAIN-CONTAINING PROTEIN"/>
    <property type="match status" value="1"/>
</dbReference>
<comment type="caution">
    <text evidence="8">The sequence shown here is derived from an EMBL/GenBank/DDBJ whole genome shotgun (WGS) entry which is preliminary data.</text>
</comment>
<feature type="transmembrane region" description="Helical" evidence="6">
    <location>
        <begin position="423"/>
        <end position="443"/>
    </location>
</feature>
<feature type="transmembrane region" description="Helical" evidence="6">
    <location>
        <begin position="201"/>
        <end position="221"/>
    </location>
</feature>
<keyword evidence="9" id="KW-1185">Reference proteome</keyword>
<keyword evidence="4 6" id="KW-0472">Membrane</keyword>
<evidence type="ECO:0000256" key="5">
    <source>
        <dbReference type="SAM" id="MobiDB-lite"/>
    </source>
</evidence>
<feature type="region of interest" description="Disordered" evidence="5">
    <location>
        <begin position="15"/>
        <end position="36"/>
    </location>
</feature>
<name>A0AAN9T9X7_9HEMI</name>
<organism evidence="8 9">
    <name type="scientific">Parthenolecanium corni</name>
    <dbReference type="NCBI Taxonomy" id="536013"/>
    <lineage>
        <taxon>Eukaryota</taxon>
        <taxon>Metazoa</taxon>
        <taxon>Ecdysozoa</taxon>
        <taxon>Arthropoda</taxon>
        <taxon>Hexapoda</taxon>
        <taxon>Insecta</taxon>
        <taxon>Pterygota</taxon>
        <taxon>Neoptera</taxon>
        <taxon>Paraneoptera</taxon>
        <taxon>Hemiptera</taxon>
        <taxon>Sternorrhyncha</taxon>
        <taxon>Coccoidea</taxon>
        <taxon>Coccidae</taxon>
        <taxon>Parthenolecanium</taxon>
    </lineage>
</organism>
<evidence type="ECO:0000256" key="2">
    <source>
        <dbReference type="ARBA" id="ARBA00022692"/>
    </source>
</evidence>
<evidence type="ECO:0000256" key="1">
    <source>
        <dbReference type="ARBA" id="ARBA00004141"/>
    </source>
</evidence>
<dbReference type="Pfam" id="PF01490">
    <property type="entry name" value="Aa_trans"/>
    <property type="match status" value="1"/>
</dbReference>
<dbReference type="Proteomes" id="UP001367676">
    <property type="component" value="Unassembled WGS sequence"/>
</dbReference>
<accession>A0AAN9T9X7</accession>
<evidence type="ECO:0000259" key="7">
    <source>
        <dbReference type="Pfam" id="PF01490"/>
    </source>
</evidence>
<evidence type="ECO:0000256" key="4">
    <source>
        <dbReference type="ARBA" id="ARBA00023136"/>
    </source>
</evidence>
<gene>
    <name evidence="8" type="ORF">V9T40_012987</name>
</gene>
<keyword evidence="2 6" id="KW-0812">Transmembrane</keyword>
<feature type="region of interest" description="Disordered" evidence="5">
    <location>
        <begin position="76"/>
        <end position="99"/>
    </location>
</feature>
<feature type="transmembrane region" description="Helical" evidence="6">
    <location>
        <begin position="134"/>
        <end position="154"/>
    </location>
</feature>
<evidence type="ECO:0000313" key="8">
    <source>
        <dbReference type="EMBL" id="KAK7576701.1"/>
    </source>
</evidence>
<feature type="transmembrane region" description="Helical" evidence="6">
    <location>
        <begin position="342"/>
        <end position="362"/>
    </location>
</feature>
<evidence type="ECO:0000256" key="3">
    <source>
        <dbReference type="ARBA" id="ARBA00022989"/>
    </source>
</evidence>
<evidence type="ECO:0000313" key="9">
    <source>
        <dbReference type="Proteomes" id="UP001367676"/>
    </source>
</evidence>
<dbReference type="AlphaFoldDB" id="A0AAN9T9X7"/>
<comment type="subcellular location">
    <subcellularLocation>
        <location evidence="1">Membrane</location>
        <topology evidence="1">Multi-pass membrane protein</topology>
    </subcellularLocation>
</comment>
<feature type="compositionally biased region" description="Acidic residues" evidence="5">
    <location>
        <begin position="84"/>
        <end position="97"/>
    </location>
</feature>
<feature type="transmembrane region" description="Helical" evidence="6">
    <location>
        <begin position="109"/>
        <end position="128"/>
    </location>
</feature>
<feature type="transmembrane region" description="Helical" evidence="6">
    <location>
        <begin position="382"/>
        <end position="403"/>
    </location>
</feature>
<feature type="transmembrane region" description="Helical" evidence="6">
    <location>
        <begin position="449"/>
        <end position="474"/>
    </location>
</feature>
<evidence type="ECO:0000256" key="6">
    <source>
        <dbReference type="SAM" id="Phobius"/>
    </source>
</evidence>
<dbReference type="EMBL" id="JBBCAQ010000036">
    <property type="protein sequence ID" value="KAK7576701.1"/>
    <property type="molecule type" value="Genomic_DNA"/>
</dbReference>
<feature type="transmembrane region" description="Helical" evidence="6">
    <location>
        <begin position="271"/>
        <end position="291"/>
    </location>
</feature>
<sequence length="513" mass="57625">MMCDVTARQSRIDFNGFDTADHEESTPTGLSYTEYQNGPDTEVPVFIIQTEEKLTSNNGYPSCTDHCLEVPANKDADKRAEKEDGGEDSSSESDFDPYEYGNDKNATSYWGTVMHMIIVGMSPTLLSLPHTFQQVGYVLGSVGSFCTVILYAYCMHMIVDGEYILCKRLRRTKMSYTQVVYRAFRTGPKSLRWMASYCKNLIYFALICIWAGGNAIYVLLISQNIRSALKYFYQFESNDRFIILYLVIPLVLLCWIPNLKLMVFYSSFSNTVNVCCILVISYMAAQGLLPLGERKAFGEFIKIPYFLGVVFVTVNGTGLLMSLKNQMRNPRKFRSKAGVLNVSYVTTGISYALFGLLCYLKFGAGIADNVILNLPNTMFTNMIKLLYALSVIFFYPLVSYVTFDIVWNDTLKKKFTKSSNQKILKCVVQTCSALSSIVLAYVFPNMEIFVSVTGTVCASLDSIIMPAIINMLVYSQENRFIANVKNVSIIVLGILFIIAGIADSVKALGKYYK</sequence>
<feature type="domain" description="Amino acid transporter transmembrane" evidence="7">
    <location>
        <begin position="107"/>
        <end position="504"/>
    </location>
</feature>
<feature type="transmembrane region" description="Helical" evidence="6">
    <location>
        <begin position="241"/>
        <end position="259"/>
    </location>
</feature>
<dbReference type="PANTHER" id="PTHR22950">
    <property type="entry name" value="AMINO ACID TRANSPORTER"/>
    <property type="match status" value="1"/>
</dbReference>
<feature type="transmembrane region" description="Helical" evidence="6">
    <location>
        <begin position="486"/>
        <end position="505"/>
    </location>
</feature>
<keyword evidence="3 6" id="KW-1133">Transmembrane helix</keyword>
<dbReference type="GO" id="GO:0015179">
    <property type="term" value="F:L-amino acid transmembrane transporter activity"/>
    <property type="evidence" value="ECO:0007669"/>
    <property type="project" value="TreeGrafter"/>
</dbReference>
<feature type="transmembrane region" description="Helical" evidence="6">
    <location>
        <begin position="303"/>
        <end position="321"/>
    </location>
</feature>